<evidence type="ECO:0000256" key="6">
    <source>
        <dbReference type="ARBA" id="ARBA00022527"/>
    </source>
</evidence>
<dbReference type="SUPFAM" id="SSF56112">
    <property type="entry name" value="Protein kinase-like (PK-like)"/>
    <property type="match status" value="1"/>
</dbReference>
<evidence type="ECO:0000256" key="9">
    <source>
        <dbReference type="ARBA" id="ARBA00022777"/>
    </source>
</evidence>
<evidence type="ECO:0000256" key="4">
    <source>
        <dbReference type="ARBA" id="ARBA00013948"/>
    </source>
</evidence>
<comment type="subunit">
    <text evidence="2">Component of the EKC/KEOPS complex composed of at least BUD32, CGI121, GON7, KAE1 and PCC1; the whole complex dimerizes.</text>
</comment>
<dbReference type="PROSITE" id="PS50011">
    <property type="entry name" value="PROTEIN_KINASE_DOM"/>
    <property type="match status" value="1"/>
</dbReference>
<dbReference type="PANTHER" id="PTHR45646">
    <property type="entry name" value="SERINE/THREONINE-PROTEIN KINASE DOA-RELATED"/>
    <property type="match status" value="1"/>
</dbReference>
<dbReference type="SMART" id="SM00220">
    <property type="entry name" value="S_TKc"/>
    <property type="match status" value="1"/>
</dbReference>
<comment type="catalytic activity">
    <reaction evidence="13">
        <text>L-threonyl-[protein] + ATP = O-phospho-L-threonyl-[protein] + ADP + H(+)</text>
        <dbReference type="Rhea" id="RHEA:46608"/>
        <dbReference type="Rhea" id="RHEA-COMP:11060"/>
        <dbReference type="Rhea" id="RHEA-COMP:11605"/>
        <dbReference type="ChEBI" id="CHEBI:15378"/>
        <dbReference type="ChEBI" id="CHEBI:30013"/>
        <dbReference type="ChEBI" id="CHEBI:30616"/>
        <dbReference type="ChEBI" id="CHEBI:61977"/>
        <dbReference type="ChEBI" id="CHEBI:456216"/>
        <dbReference type="EC" id="2.7.11.1"/>
    </reaction>
</comment>
<comment type="function">
    <text evidence="1">Component of the EKC/KEOPS complex that is required for the formation of a threonylcarbamoyl group on adenosine at position 37 (t(6)A37) in tRNAs that read codons beginning with adenine. The complex is probably involved in the transfer of the threonylcarbamoyl moiety of threonylcarbamoyl-AMP (TC-AMP) to the N6 group of A37. BUD32 has ATPase activity in the context of the EKC/KEOPS complex and likely plays a supporting role to the catalytic subunit KAE1. The EKC/KEOPS complex also promotes both telomere uncapping and telomere elongation. The complex is required for efficient recruitment of transcriptional coactivators.</text>
</comment>
<reference evidence="16 17" key="1">
    <citation type="submission" date="2024-01" db="EMBL/GenBank/DDBJ databases">
        <title>Complete genome of Cladobotryum mycophilum ATHUM6906.</title>
        <authorList>
            <person name="Christinaki A.C."/>
            <person name="Myridakis A.I."/>
            <person name="Kouvelis V.N."/>
        </authorList>
    </citation>
    <scope>NUCLEOTIDE SEQUENCE [LARGE SCALE GENOMIC DNA]</scope>
    <source>
        <strain evidence="16 17">ATHUM6906</strain>
    </source>
</reference>
<dbReference type="Gene3D" id="3.30.200.20">
    <property type="entry name" value="Phosphorylase Kinase, domain 1"/>
    <property type="match status" value="1"/>
</dbReference>
<evidence type="ECO:0000256" key="1">
    <source>
        <dbReference type="ARBA" id="ARBA00003747"/>
    </source>
</evidence>
<dbReference type="Gene3D" id="1.10.510.10">
    <property type="entry name" value="Transferase(Phosphotransferase) domain 1"/>
    <property type="match status" value="1"/>
</dbReference>
<dbReference type="Pfam" id="PF00069">
    <property type="entry name" value="Pkinase"/>
    <property type="match status" value="1"/>
</dbReference>
<dbReference type="PROSITE" id="PS00109">
    <property type="entry name" value="PROTEIN_KINASE_TYR"/>
    <property type="match status" value="1"/>
</dbReference>
<evidence type="ECO:0000256" key="10">
    <source>
        <dbReference type="ARBA" id="ARBA00022840"/>
    </source>
</evidence>
<sequence length="417" mass="47903">MRPSTGRILTAISRHQLPPHSRSLTANPAFSPRVFPKTGLKLLSTSDPIEEERIPGYSAQYFYPVELGEVLQSSEVTYLTLKICTRDDASEFLHQGDNELAVCEHLRKSDVRETMTGSVRQILDSFMVTGPHGSHRCLLYQPLGISFTEFRNRLPGRIFNKRLLQQSLQLIVISLHYLHRSGVVHTDISPNNILMGVKDASFLANMEDDEIVRPPARKVLSDRTIYQSRPMPITDGYPVISDLGAARYGSERYRGDVMPEVYRAPEVILDMEWDQKIDIWSIGLMIFDLFEGGRLFFARKNGMLDDEQHLAEIHSLLGPPPLEFLKRSEKCHNYWDEQGNWIAATPIPEQSFEMREHRLQGEDKELLISFMRSILRWLPEERPTAEELAYDDFLMQAYDEVQREGQEKKGRQSPAAE</sequence>
<evidence type="ECO:0000256" key="11">
    <source>
        <dbReference type="ARBA" id="ARBA00030980"/>
    </source>
</evidence>
<comment type="caution">
    <text evidence="16">The sequence shown here is derived from an EMBL/GenBank/DDBJ whole genome shotgun (WGS) entry which is preliminary data.</text>
</comment>
<dbReference type="EMBL" id="JAVFKD010000014">
    <property type="protein sequence ID" value="KAK5989721.1"/>
    <property type="molecule type" value="Genomic_DNA"/>
</dbReference>
<evidence type="ECO:0000256" key="8">
    <source>
        <dbReference type="ARBA" id="ARBA00022741"/>
    </source>
</evidence>
<keyword evidence="9" id="KW-0418">Kinase</keyword>
<dbReference type="EC" id="2.7.11.1" evidence="3"/>
<evidence type="ECO:0000256" key="5">
    <source>
        <dbReference type="ARBA" id="ARBA00019973"/>
    </source>
</evidence>
<evidence type="ECO:0000256" key="12">
    <source>
        <dbReference type="ARBA" id="ARBA00033194"/>
    </source>
</evidence>
<keyword evidence="17" id="KW-1185">Reference proteome</keyword>
<organism evidence="16 17">
    <name type="scientific">Cladobotryum mycophilum</name>
    <dbReference type="NCBI Taxonomy" id="491253"/>
    <lineage>
        <taxon>Eukaryota</taxon>
        <taxon>Fungi</taxon>
        <taxon>Dikarya</taxon>
        <taxon>Ascomycota</taxon>
        <taxon>Pezizomycotina</taxon>
        <taxon>Sordariomycetes</taxon>
        <taxon>Hypocreomycetidae</taxon>
        <taxon>Hypocreales</taxon>
        <taxon>Hypocreaceae</taxon>
        <taxon>Cladobotryum</taxon>
    </lineage>
</organism>
<accession>A0ABR0SDI1</accession>
<gene>
    <name evidence="16" type="ORF">PT974_07980</name>
</gene>
<evidence type="ECO:0000256" key="2">
    <source>
        <dbReference type="ARBA" id="ARBA00011534"/>
    </source>
</evidence>
<keyword evidence="7" id="KW-0808">Transferase</keyword>
<dbReference type="InterPro" id="IPR051175">
    <property type="entry name" value="CLK_kinases"/>
</dbReference>
<evidence type="ECO:0000313" key="17">
    <source>
        <dbReference type="Proteomes" id="UP001338125"/>
    </source>
</evidence>
<dbReference type="PANTHER" id="PTHR45646:SF11">
    <property type="entry name" value="SERINE_THREONINE-PROTEIN KINASE DOA"/>
    <property type="match status" value="1"/>
</dbReference>
<keyword evidence="8" id="KW-0547">Nucleotide-binding</keyword>
<keyword evidence="6" id="KW-0723">Serine/threonine-protein kinase</keyword>
<dbReference type="InterPro" id="IPR000719">
    <property type="entry name" value="Prot_kinase_dom"/>
</dbReference>
<evidence type="ECO:0000256" key="7">
    <source>
        <dbReference type="ARBA" id="ARBA00022679"/>
    </source>
</evidence>
<dbReference type="InterPro" id="IPR008266">
    <property type="entry name" value="Tyr_kinase_AS"/>
</dbReference>
<dbReference type="Proteomes" id="UP001338125">
    <property type="component" value="Unassembled WGS sequence"/>
</dbReference>
<comment type="catalytic activity">
    <reaction evidence="14">
        <text>L-seryl-[protein] + ATP = O-phospho-L-seryl-[protein] + ADP + H(+)</text>
        <dbReference type="Rhea" id="RHEA:17989"/>
        <dbReference type="Rhea" id="RHEA-COMP:9863"/>
        <dbReference type="Rhea" id="RHEA-COMP:11604"/>
        <dbReference type="ChEBI" id="CHEBI:15378"/>
        <dbReference type="ChEBI" id="CHEBI:29999"/>
        <dbReference type="ChEBI" id="CHEBI:30616"/>
        <dbReference type="ChEBI" id="CHEBI:83421"/>
        <dbReference type="ChEBI" id="CHEBI:456216"/>
        <dbReference type="EC" id="2.7.11.1"/>
    </reaction>
</comment>
<protein>
    <recommendedName>
        <fullName evidence="5">EKC/KEOPS complex subunit BUD32</fullName>
        <ecNumber evidence="3">2.7.11.1</ecNumber>
    </recommendedName>
    <alternativeName>
        <fullName evidence="11 12">Atypical Serine/threonine protein kinase BUD32</fullName>
    </alternativeName>
    <alternativeName>
        <fullName evidence="4">EKC/KEOPS complex subunit bud32</fullName>
    </alternativeName>
</protein>
<evidence type="ECO:0000256" key="13">
    <source>
        <dbReference type="ARBA" id="ARBA00047899"/>
    </source>
</evidence>
<evidence type="ECO:0000259" key="15">
    <source>
        <dbReference type="PROSITE" id="PS50011"/>
    </source>
</evidence>
<evidence type="ECO:0000256" key="14">
    <source>
        <dbReference type="ARBA" id="ARBA00048679"/>
    </source>
</evidence>
<keyword evidence="10" id="KW-0067">ATP-binding</keyword>
<evidence type="ECO:0000256" key="3">
    <source>
        <dbReference type="ARBA" id="ARBA00012513"/>
    </source>
</evidence>
<feature type="domain" description="Protein kinase" evidence="15">
    <location>
        <begin position="1"/>
        <end position="394"/>
    </location>
</feature>
<proteinExistence type="predicted"/>
<evidence type="ECO:0000313" key="16">
    <source>
        <dbReference type="EMBL" id="KAK5989721.1"/>
    </source>
</evidence>
<dbReference type="InterPro" id="IPR011009">
    <property type="entry name" value="Kinase-like_dom_sf"/>
</dbReference>
<name>A0ABR0SDI1_9HYPO</name>